<dbReference type="SMART" id="SM00342">
    <property type="entry name" value="HTH_ARAC"/>
    <property type="match status" value="1"/>
</dbReference>
<evidence type="ECO:0000256" key="1">
    <source>
        <dbReference type="ARBA" id="ARBA00023015"/>
    </source>
</evidence>
<keyword evidence="6" id="KW-1185">Reference proteome</keyword>
<dbReference type="InterPro" id="IPR050204">
    <property type="entry name" value="AraC_XylS_family_regulators"/>
</dbReference>
<dbReference type="SUPFAM" id="SSF51215">
    <property type="entry name" value="Regulatory protein AraC"/>
    <property type="match status" value="1"/>
</dbReference>
<feature type="domain" description="HTH araC/xylS-type" evidence="4">
    <location>
        <begin position="185"/>
        <end position="282"/>
    </location>
</feature>
<dbReference type="Gene3D" id="1.10.10.60">
    <property type="entry name" value="Homeodomain-like"/>
    <property type="match status" value="1"/>
</dbReference>
<dbReference type="PANTHER" id="PTHR46796:SF7">
    <property type="entry name" value="ARAC FAMILY TRANSCRIPTIONAL REGULATOR"/>
    <property type="match status" value="1"/>
</dbReference>
<dbReference type="InterPro" id="IPR037923">
    <property type="entry name" value="HTH-like"/>
</dbReference>
<dbReference type="RefSeq" id="WP_184197428.1">
    <property type="nucleotide sequence ID" value="NZ_JACHGW010000002.1"/>
</dbReference>
<dbReference type="PROSITE" id="PS01124">
    <property type="entry name" value="HTH_ARAC_FAMILY_2"/>
    <property type="match status" value="1"/>
</dbReference>
<accession>A0A7W9W7E9</accession>
<evidence type="ECO:0000313" key="5">
    <source>
        <dbReference type="EMBL" id="MBB6051151.1"/>
    </source>
</evidence>
<dbReference type="InterPro" id="IPR003313">
    <property type="entry name" value="AraC-bd"/>
</dbReference>
<evidence type="ECO:0000256" key="3">
    <source>
        <dbReference type="ARBA" id="ARBA00023163"/>
    </source>
</evidence>
<dbReference type="EMBL" id="JACHGW010000002">
    <property type="protein sequence ID" value="MBB6051151.1"/>
    <property type="molecule type" value="Genomic_DNA"/>
</dbReference>
<reference evidence="5 6" key="1">
    <citation type="submission" date="2020-08" db="EMBL/GenBank/DDBJ databases">
        <title>Genomic Encyclopedia of Type Strains, Phase IV (KMG-IV): sequencing the most valuable type-strain genomes for metagenomic binning, comparative biology and taxonomic classification.</title>
        <authorList>
            <person name="Goeker M."/>
        </authorList>
    </citation>
    <scope>NUCLEOTIDE SEQUENCE [LARGE SCALE GENOMIC DNA]</scope>
    <source>
        <strain evidence="5 6">DSM 23562</strain>
    </source>
</reference>
<protein>
    <submittedName>
        <fullName evidence="5">AraC-like DNA-binding protein</fullName>
    </submittedName>
</protein>
<proteinExistence type="predicted"/>
<dbReference type="PANTHER" id="PTHR46796">
    <property type="entry name" value="HTH-TYPE TRANSCRIPTIONAL ACTIVATOR RHAS-RELATED"/>
    <property type="match status" value="1"/>
</dbReference>
<keyword evidence="2 5" id="KW-0238">DNA-binding</keyword>
<sequence length="282" mass="31218">MSETQDNLRQTAAELTDLGVIGERTRERITHRPAGPAMVSRGLRVAGLSEAYSPYKMVRTRWQQGQLLVSYGGEGLAWVGGEWLPVPAGMAYLSPPGVPHAFQPRHPDSPWEFAWVIFTPDAELPWPEHSSLVSADPEPLRDAILGLWRESRAAAEAAHLAVWAELTLLQARRLLRGGARPERLRTLWDTIETNLAHPWTAPELAALACLSEGQLRVVCQQETGNSPLEQVTLLRMRHAGALLLSTEATIEHVARAVGYANPFAFSTAFKRVLGVPPSHWRR</sequence>
<keyword evidence="1" id="KW-0805">Transcription regulation</keyword>
<evidence type="ECO:0000313" key="6">
    <source>
        <dbReference type="Proteomes" id="UP000520814"/>
    </source>
</evidence>
<comment type="caution">
    <text evidence="5">The sequence shown here is derived from an EMBL/GenBank/DDBJ whole genome shotgun (WGS) entry which is preliminary data.</text>
</comment>
<dbReference type="Pfam" id="PF12833">
    <property type="entry name" value="HTH_18"/>
    <property type="match status" value="1"/>
</dbReference>
<dbReference type="Gene3D" id="2.60.120.280">
    <property type="entry name" value="Regulatory protein AraC"/>
    <property type="match status" value="1"/>
</dbReference>
<evidence type="ECO:0000256" key="2">
    <source>
        <dbReference type="ARBA" id="ARBA00023125"/>
    </source>
</evidence>
<dbReference type="SUPFAM" id="SSF46689">
    <property type="entry name" value="Homeodomain-like"/>
    <property type="match status" value="1"/>
</dbReference>
<dbReference type="GO" id="GO:0003700">
    <property type="term" value="F:DNA-binding transcription factor activity"/>
    <property type="evidence" value="ECO:0007669"/>
    <property type="project" value="InterPro"/>
</dbReference>
<dbReference type="AlphaFoldDB" id="A0A7W9W7E9"/>
<dbReference type="GO" id="GO:0043565">
    <property type="term" value="F:sequence-specific DNA binding"/>
    <property type="evidence" value="ECO:0007669"/>
    <property type="project" value="InterPro"/>
</dbReference>
<dbReference type="InterPro" id="IPR009057">
    <property type="entry name" value="Homeodomain-like_sf"/>
</dbReference>
<organism evidence="5 6">
    <name type="scientific">Armatimonas rosea</name>
    <dbReference type="NCBI Taxonomy" id="685828"/>
    <lineage>
        <taxon>Bacteria</taxon>
        <taxon>Bacillati</taxon>
        <taxon>Armatimonadota</taxon>
        <taxon>Armatimonadia</taxon>
        <taxon>Armatimonadales</taxon>
        <taxon>Armatimonadaceae</taxon>
        <taxon>Armatimonas</taxon>
    </lineage>
</organism>
<gene>
    <name evidence="5" type="ORF">HNQ39_002942</name>
</gene>
<keyword evidence="3" id="KW-0804">Transcription</keyword>
<dbReference type="Proteomes" id="UP000520814">
    <property type="component" value="Unassembled WGS sequence"/>
</dbReference>
<dbReference type="Pfam" id="PF02311">
    <property type="entry name" value="AraC_binding"/>
    <property type="match status" value="1"/>
</dbReference>
<dbReference type="InterPro" id="IPR018060">
    <property type="entry name" value="HTH_AraC"/>
</dbReference>
<name>A0A7W9W7E9_ARMRO</name>
<evidence type="ECO:0000259" key="4">
    <source>
        <dbReference type="PROSITE" id="PS01124"/>
    </source>
</evidence>